<keyword evidence="2" id="KW-1185">Reference proteome</keyword>
<reference evidence="1 2" key="1">
    <citation type="journal article" date="2018" name="Sci. Rep.">
        <title>Genomic signatures of local adaptation to the degree of environmental predictability in rotifers.</title>
        <authorList>
            <person name="Franch-Gras L."/>
            <person name="Hahn C."/>
            <person name="Garcia-Roger E.M."/>
            <person name="Carmona M.J."/>
            <person name="Serra M."/>
            <person name="Gomez A."/>
        </authorList>
    </citation>
    <scope>NUCLEOTIDE SEQUENCE [LARGE SCALE GENOMIC DNA]</scope>
    <source>
        <strain evidence="1">HYR1</strain>
    </source>
</reference>
<organism evidence="1 2">
    <name type="scientific">Brachionus plicatilis</name>
    <name type="common">Marine rotifer</name>
    <name type="synonym">Brachionus muelleri</name>
    <dbReference type="NCBI Taxonomy" id="10195"/>
    <lineage>
        <taxon>Eukaryota</taxon>
        <taxon>Metazoa</taxon>
        <taxon>Spiralia</taxon>
        <taxon>Gnathifera</taxon>
        <taxon>Rotifera</taxon>
        <taxon>Eurotatoria</taxon>
        <taxon>Monogononta</taxon>
        <taxon>Pseudotrocha</taxon>
        <taxon>Ploima</taxon>
        <taxon>Brachionidae</taxon>
        <taxon>Brachionus</taxon>
    </lineage>
</organism>
<dbReference type="AlphaFoldDB" id="A0A3M7Q997"/>
<accession>A0A3M7Q997</accession>
<sequence>MALFLIVRSARDRFFDEAIWSYIRFGPLLLTGSSIPSNSSPSSSVSSSEGFLRTIEDEEVSEASNSFISGTRIPNLPPKEFILPNSDFSCPNALIYICPYSVSLAITHIIQRLNKCRTAGCYSFHLLSRQLFCGLLRTAYMCAPDVLLNRFN</sequence>
<dbReference type="Proteomes" id="UP000276133">
    <property type="component" value="Unassembled WGS sequence"/>
</dbReference>
<dbReference type="EMBL" id="REGN01006887">
    <property type="protein sequence ID" value="RNA07976.1"/>
    <property type="molecule type" value="Genomic_DNA"/>
</dbReference>
<protein>
    <submittedName>
        <fullName evidence="1">Uncharacterized protein</fullName>
    </submittedName>
</protein>
<gene>
    <name evidence="1" type="ORF">BpHYR1_043520</name>
</gene>
<proteinExistence type="predicted"/>
<comment type="caution">
    <text evidence="1">The sequence shown here is derived from an EMBL/GenBank/DDBJ whole genome shotgun (WGS) entry which is preliminary data.</text>
</comment>
<name>A0A3M7Q997_BRAPC</name>
<evidence type="ECO:0000313" key="1">
    <source>
        <dbReference type="EMBL" id="RNA07976.1"/>
    </source>
</evidence>
<evidence type="ECO:0000313" key="2">
    <source>
        <dbReference type="Proteomes" id="UP000276133"/>
    </source>
</evidence>